<feature type="region of interest" description="Disordered" evidence="1">
    <location>
        <begin position="37"/>
        <end position="73"/>
    </location>
</feature>
<proteinExistence type="predicted"/>
<dbReference type="AlphaFoldDB" id="A0A0D3KWT0"/>
<reference evidence="3" key="1">
    <citation type="journal article" date="2013" name="Nature">
        <title>Pan genome of the phytoplankton Emiliania underpins its global distribution.</title>
        <authorList>
            <person name="Read B.A."/>
            <person name="Kegel J."/>
            <person name="Klute M.J."/>
            <person name="Kuo A."/>
            <person name="Lefebvre S.C."/>
            <person name="Maumus F."/>
            <person name="Mayer C."/>
            <person name="Miller J."/>
            <person name="Monier A."/>
            <person name="Salamov A."/>
            <person name="Young J."/>
            <person name="Aguilar M."/>
            <person name="Claverie J.M."/>
            <person name="Frickenhaus S."/>
            <person name="Gonzalez K."/>
            <person name="Herman E.K."/>
            <person name="Lin Y.C."/>
            <person name="Napier J."/>
            <person name="Ogata H."/>
            <person name="Sarno A.F."/>
            <person name="Shmutz J."/>
            <person name="Schroeder D."/>
            <person name="de Vargas C."/>
            <person name="Verret F."/>
            <person name="von Dassow P."/>
            <person name="Valentin K."/>
            <person name="Van de Peer Y."/>
            <person name="Wheeler G."/>
            <person name="Dacks J.B."/>
            <person name="Delwiche C.F."/>
            <person name="Dyhrman S.T."/>
            <person name="Glockner G."/>
            <person name="John U."/>
            <person name="Richards T."/>
            <person name="Worden A.Z."/>
            <person name="Zhang X."/>
            <person name="Grigoriev I.V."/>
            <person name="Allen A.E."/>
            <person name="Bidle K."/>
            <person name="Borodovsky M."/>
            <person name="Bowler C."/>
            <person name="Brownlee C."/>
            <person name="Cock J.M."/>
            <person name="Elias M."/>
            <person name="Gladyshev V.N."/>
            <person name="Groth M."/>
            <person name="Guda C."/>
            <person name="Hadaegh A."/>
            <person name="Iglesias-Rodriguez M.D."/>
            <person name="Jenkins J."/>
            <person name="Jones B.M."/>
            <person name="Lawson T."/>
            <person name="Leese F."/>
            <person name="Lindquist E."/>
            <person name="Lobanov A."/>
            <person name="Lomsadze A."/>
            <person name="Malik S.B."/>
            <person name="Marsh M.E."/>
            <person name="Mackinder L."/>
            <person name="Mock T."/>
            <person name="Mueller-Roeber B."/>
            <person name="Pagarete A."/>
            <person name="Parker M."/>
            <person name="Probert I."/>
            <person name="Quesneville H."/>
            <person name="Raines C."/>
            <person name="Rensing S.A."/>
            <person name="Riano-Pachon D.M."/>
            <person name="Richier S."/>
            <person name="Rokitta S."/>
            <person name="Shiraiwa Y."/>
            <person name="Soanes D.M."/>
            <person name="van der Giezen M."/>
            <person name="Wahlund T.M."/>
            <person name="Williams B."/>
            <person name="Wilson W."/>
            <person name="Wolfe G."/>
            <person name="Wurch L.L."/>
        </authorList>
    </citation>
    <scope>NUCLEOTIDE SEQUENCE</scope>
</reference>
<dbReference type="RefSeq" id="XP_005792644.1">
    <property type="nucleotide sequence ID" value="XM_005792587.1"/>
</dbReference>
<keyword evidence="3" id="KW-1185">Reference proteome</keyword>
<dbReference type="Proteomes" id="UP000013827">
    <property type="component" value="Unassembled WGS sequence"/>
</dbReference>
<protein>
    <submittedName>
        <fullName evidence="2">Uncharacterized protein</fullName>
    </submittedName>
</protein>
<dbReference type="KEGG" id="ehx:EMIHUDRAFT_260254"/>
<evidence type="ECO:0000313" key="2">
    <source>
        <dbReference type="EnsemblProtists" id="EOD40215"/>
    </source>
</evidence>
<feature type="compositionally biased region" description="Basic and acidic residues" evidence="1">
    <location>
        <begin position="45"/>
        <end position="68"/>
    </location>
</feature>
<dbReference type="PaxDb" id="2903-EOD40215"/>
<feature type="compositionally biased region" description="Basic and acidic residues" evidence="1">
    <location>
        <begin position="1"/>
        <end position="15"/>
    </location>
</feature>
<accession>A0A0D3KWT0</accession>
<reference evidence="2" key="2">
    <citation type="submission" date="2024-10" db="UniProtKB">
        <authorList>
            <consortium name="EnsemblProtists"/>
        </authorList>
    </citation>
    <scope>IDENTIFICATION</scope>
</reference>
<name>A0A0D3KWT0_EMIH1</name>
<feature type="region of interest" description="Disordered" evidence="1">
    <location>
        <begin position="1"/>
        <end position="25"/>
    </location>
</feature>
<dbReference type="HOGENOM" id="CLU_2190832_0_0_1"/>
<dbReference type="GeneID" id="17285487"/>
<dbReference type="EnsemblProtists" id="EOD40215">
    <property type="protein sequence ID" value="EOD40215"/>
    <property type="gene ID" value="EMIHUDRAFT_260254"/>
</dbReference>
<organism evidence="2 3">
    <name type="scientific">Emiliania huxleyi (strain CCMP1516)</name>
    <dbReference type="NCBI Taxonomy" id="280463"/>
    <lineage>
        <taxon>Eukaryota</taxon>
        <taxon>Haptista</taxon>
        <taxon>Haptophyta</taxon>
        <taxon>Prymnesiophyceae</taxon>
        <taxon>Isochrysidales</taxon>
        <taxon>Noelaerhabdaceae</taxon>
        <taxon>Emiliania</taxon>
    </lineage>
</organism>
<evidence type="ECO:0000256" key="1">
    <source>
        <dbReference type="SAM" id="MobiDB-lite"/>
    </source>
</evidence>
<evidence type="ECO:0000313" key="3">
    <source>
        <dbReference type="Proteomes" id="UP000013827"/>
    </source>
</evidence>
<sequence length="109" mass="12036">APQAKSLDKVEEAHKAATKQQKGLEKQLADISDALARATAEQQEAESRGEVEMNKRQRDEYSRLKGEAGAKSAALHEQLSAMTRELRSDELLLMQGRTKLDELAAPHTP</sequence>